<evidence type="ECO:0000313" key="2">
    <source>
        <dbReference type="Proteomes" id="UP001558632"/>
    </source>
</evidence>
<evidence type="ECO:0000313" key="1">
    <source>
        <dbReference type="EMBL" id="KAL1236211.1"/>
    </source>
</evidence>
<reference evidence="1 2" key="1">
    <citation type="submission" date="2024-07" db="EMBL/GenBank/DDBJ databases">
        <title>Enhanced genomic and transcriptomic resources for Trichinella pseudospiralis and T. spiralis underpin the discovery of pronounced molecular differences between stages and species.</title>
        <authorList>
            <person name="Pasi K.K."/>
            <person name="La Rosa G."/>
            <person name="Gomez-Morales M.A."/>
            <person name="Tosini F."/>
            <person name="Sumanam S."/>
            <person name="Young N.D."/>
            <person name="Chang B.C."/>
            <person name="Robin G.B."/>
        </authorList>
    </citation>
    <scope>NUCLEOTIDE SEQUENCE [LARGE SCALE GENOMIC DNA]</scope>
    <source>
        <strain evidence="1">ISS534</strain>
    </source>
</reference>
<gene>
    <name evidence="1" type="ORF">TSPI_06979</name>
</gene>
<organism evidence="1 2">
    <name type="scientific">Trichinella spiralis</name>
    <name type="common">Trichina worm</name>
    <dbReference type="NCBI Taxonomy" id="6334"/>
    <lineage>
        <taxon>Eukaryota</taxon>
        <taxon>Metazoa</taxon>
        <taxon>Ecdysozoa</taxon>
        <taxon>Nematoda</taxon>
        <taxon>Enoplea</taxon>
        <taxon>Dorylaimia</taxon>
        <taxon>Trichinellida</taxon>
        <taxon>Trichinellidae</taxon>
        <taxon>Trichinella</taxon>
    </lineage>
</organism>
<accession>A0ABR3KHQ1</accession>
<sequence length="78" mass="8882">MVAQPYIFAHLDHVEIVQNILLLGMIEPFVEDPLGKTVQIQVQSVDRLHLTTLFIDQRSVRKDTGIGAFRPEDQKKPS</sequence>
<proteinExistence type="predicted"/>
<dbReference type="Proteomes" id="UP001558632">
    <property type="component" value="Unassembled WGS sequence"/>
</dbReference>
<keyword evidence="2" id="KW-1185">Reference proteome</keyword>
<dbReference type="EMBL" id="JBEUSY010000369">
    <property type="protein sequence ID" value="KAL1236211.1"/>
    <property type="molecule type" value="Genomic_DNA"/>
</dbReference>
<name>A0ABR3KHQ1_TRISP</name>
<comment type="caution">
    <text evidence="1">The sequence shown here is derived from an EMBL/GenBank/DDBJ whole genome shotgun (WGS) entry which is preliminary data.</text>
</comment>
<protein>
    <submittedName>
        <fullName evidence="1">Small ribosomal subunit protein</fullName>
    </submittedName>
</protein>